<dbReference type="PANTHER" id="PTHR33924">
    <property type="entry name" value="CATION-TRANSPORTING ATPASE"/>
    <property type="match status" value="1"/>
</dbReference>
<evidence type="ECO:0000313" key="3">
    <source>
        <dbReference type="Proteomes" id="UP000525078"/>
    </source>
</evidence>
<gene>
    <name evidence="2" type="ORF">F8388_006293</name>
</gene>
<dbReference type="AlphaFoldDB" id="A0A7J6EFU2"/>
<accession>A0A7J6EFU2</accession>
<evidence type="ECO:0000256" key="1">
    <source>
        <dbReference type="SAM" id="MobiDB-lite"/>
    </source>
</evidence>
<reference evidence="2 3" key="1">
    <citation type="journal article" date="2020" name="bioRxiv">
        <title>Sequence and annotation of 42 cannabis genomes reveals extensive copy number variation in cannabinoid synthesis and pathogen resistance genes.</title>
        <authorList>
            <person name="Mckernan K.J."/>
            <person name="Helbert Y."/>
            <person name="Kane L.T."/>
            <person name="Ebling H."/>
            <person name="Zhang L."/>
            <person name="Liu B."/>
            <person name="Eaton Z."/>
            <person name="Mclaughlin S."/>
            <person name="Kingan S."/>
            <person name="Baybayan P."/>
            <person name="Concepcion G."/>
            <person name="Jordan M."/>
            <person name="Riva A."/>
            <person name="Barbazuk W."/>
            <person name="Harkins T."/>
        </authorList>
    </citation>
    <scope>NUCLEOTIDE SEQUENCE [LARGE SCALE GENOMIC DNA]</scope>
    <source>
        <strain evidence="3">cv. Jamaican Lion 4</strain>
        <tissue evidence="2">Leaf</tissue>
    </source>
</reference>
<feature type="region of interest" description="Disordered" evidence="1">
    <location>
        <begin position="596"/>
        <end position="620"/>
    </location>
</feature>
<dbReference type="PANTHER" id="PTHR33924:SF5">
    <property type="entry name" value="CATION-TRANSPORTING ATPASE"/>
    <property type="match status" value="1"/>
</dbReference>
<dbReference type="EMBL" id="JAATIP010000251">
    <property type="protein sequence ID" value="KAF4356549.1"/>
    <property type="molecule type" value="Genomic_DNA"/>
</dbReference>
<feature type="region of interest" description="Disordered" evidence="1">
    <location>
        <begin position="109"/>
        <end position="133"/>
    </location>
</feature>
<sequence length="963" mass="108195">MLESDDSLAEKGGGKTNPLVGNRSSTPMDLDKGMTIAIDMSDANNGDTAMAPSRDIDLNTEDFCSFMNEDPFFPYKNLKPRDMSECGSCTGPLEENDSRKQWEKMKQNGYLSSSHGGIPVPKQRGRKSKSENNYKKKMEIAKKEQVDRFTKIAAPSGLLNELNPGIINHVRNRKQVHDIIKALVRSEKHENNHLGNKQGSHTKNGTKEICYRKDDSAIQDGGLSLEDRPSSDFSWERQTRGYPTFKQENEGESDQIMEDRFSDVTGVLQSTVVNEDDALAMKLSSSIKMSENESSTSNEDSASHLSAKAATVASQWLDLLQQDIKGRLSALRRSKKRVRAVITTELPFLLSKEFSLDEDNNNPHAMKCTAATVDAHGARWGKLFDGMDKALSEEEKHLENWLNQVKEMQMHCDKGLQHIHWSTIMGGIQRLGKLDSEFRSQKSDNSERELAVRSFGAWVWVKVLGRVLGPESGFRVWVRVWGQGVDSHHSKNESLAEKGGGKTILLVGYPSSTPMDLDKGMSIAKDMRDADNEDTVMAPSRDIDLNTEDFCSSMNQDLFFPYKNMKPRDMSECGSSTGPLEENDSRKQWEKMKQNGYLSSSHGGIPVPKQRGRKSKSENNYKKKMEIAKKEQVDRFTKIAAPSGLLNELNPGIINHVRNRKQVHDIIKALVRSEKHENNHLGNKQGSHTKNGTKEICYRTEDNGLSLEDKPSSAFSWERQTRGYPISIGKCTQFKQEKEGESDQTMEDRFSDITGVMQSTVVNEDDALAVKLSSSTKMSENENSTSNEDSASHLSAKAATVASQWLDLLQQDIKGRLSALRRSKKRVRAVITTELPFLLSKEFSLDEDNNNPHAMKSTAATADLHRARWGKLFDGMDKELSEEEKHLESWLNQVKEMQMHCDKGLQHIHWSTIMGGIHRLGKLDSEFKSQKSDNSERELAVRAAAASIYSTCNYLSTENISCF</sequence>
<proteinExistence type="predicted"/>
<feature type="region of interest" description="Disordered" evidence="1">
    <location>
        <begin position="774"/>
        <end position="793"/>
    </location>
</feature>
<protein>
    <submittedName>
        <fullName evidence="2">Uncharacterized protein</fullName>
    </submittedName>
</protein>
<organism evidence="2 3">
    <name type="scientific">Cannabis sativa</name>
    <name type="common">Hemp</name>
    <name type="synonym">Marijuana</name>
    <dbReference type="NCBI Taxonomy" id="3483"/>
    <lineage>
        <taxon>Eukaryota</taxon>
        <taxon>Viridiplantae</taxon>
        <taxon>Streptophyta</taxon>
        <taxon>Embryophyta</taxon>
        <taxon>Tracheophyta</taxon>
        <taxon>Spermatophyta</taxon>
        <taxon>Magnoliopsida</taxon>
        <taxon>eudicotyledons</taxon>
        <taxon>Gunneridae</taxon>
        <taxon>Pentapetalae</taxon>
        <taxon>rosids</taxon>
        <taxon>fabids</taxon>
        <taxon>Rosales</taxon>
        <taxon>Cannabaceae</taxon>
        <taxon>Cannabis</taxon>
    </lineage>
</organism>
<name>A0A7J6EFU2_CANSA</name>
<feature type="compositionally biased region" description="Low complexity" evidence="1">
    <location>
        <begin position="774"/>
        <end position="789"/>
    </location>
</feature>
<comment type="caution">
    <text evidence="2">The sequence shown here is derived from an EMBL/GenBank/DDBJ whole genome shotgun (WGS) entry which is preliminary data.</text>
</comment>
<dbReference type="Proteomes" id="UP000525078">
    <property type="component" value="Unassembled WGS sequence"/>
</dbReference>
<feature type="region of interest" description="Disordered" evidence="1">
    <location>
        <begin position="1"/>
        <end position="30"/>
    </location>
</feature>
<evidence type="ECO:0000313" key="2">
    <source>
        <dbReference type="EMBL" id="KAF4356549.1"/>
    </source>
</evidence>